<organism evidence="1 2">
    <name type="scientific">Diphasiastrum complanatum</name>
    <name type="common">Issler's clubmoss</name>
    <name type="synonym">Lycopodium complanatum</name>
    <dbReference type="NCBI Taxonomy" id="34168"/>
    <lineage>
        <taxon>Eukaryota</taxon>
        <taxon>Viridiplantae</taxon>
        <taxon>Streptophyta</taxon>
        <taxon>Embryophyta</taxon>
        <taxon>Tracheophyta</taxon>
        <taxon>Lycopodiopsida</taxon>
        <taxon>Lycopodiales</taxon>
        <taxon>Lycopodiaceae</taxon>
        <taxon>Lycopodioideae</taxon>
        <taxon>Diphasiastrum</taxon>
    </lineage>
</organism>
<comment type="caution">
    <text evidence="1">The sequence shown here is derived from an EMBL/GenBank/DDBJ whole genome shotgun (WGS) entry which is preliminary data.</text>
</comment>
<proteinExistence type="predicted"/>
<dbReference type="EMBL" id="CM055096">
    <property type="protein sequence ID" value="KAJ7556166.1"/>
    <property type="molecule type" value="Genomic_DNA"/>
</dbReference>
<protein>
    <submittedName>
        <fullName evidence="1">Uncharacterized protein</fullName>
    </submittedName>
</protein>
<evidence type="ECO:0000313" key="2">
    <source>
        <dbReference type="Proteomes" id="UP001162992"/>
    </source>
</evidence>
<name>A0ACC2DPC1_DIPCM</name>
<evidence type="ECO:0000313" key="1">
    <source>
        <dbReference type="EMBL" id="KAJ7556166.1"/>
    </source>
</evidence>
<sequence length="170" mass="19311">MKKLVENPHSPLFLGLNGKGLIFIEKALKPLALLKNSDDSPAKRLKTPRIKTLWGGGSPHVEGVIETFLVAHKNNHSFPILSYFPRPLLVLLLQKAQVFQVAEEEEGFMFLRSVHQISPMSTLFATYCMMTDVQDIDDEEMHVRSSVRLPHGRRKLFNAKKKETSMTLND</sequence>
<keyword evidence="2" id="KW-1185">Reference proteome</keyword>
<reference evidence="2" key="1">
    <citation type="journal article" date="2024" name="Proc. Natl. Acad. Sci. U.S.A.">
        <title>Extraordinary preservation of gene collinearity over three hundred million years revealed in homosporous lycophytes.</title>
        <authorList>
            <person name="Li C."/>
            <person name="Wickell D."/>
            <person name="Kuo L.Y."/>
            <person name="Chen X."/>
            <person name="Nie B."/>
            <person name="Liao X."/>
            <person name="Peng D."/>
            <person name="Ji J."/>
            <person name="Jenkins J."/>
            <person name="Williams M."/>
            <person name="Shu S."/>
            <person name="Plott C."/>
            <person name="Barry K."/>
            <person name="Rajasekar S."/>
            <person name="Grimwood J."/>
            <person name="Han X."/>
            <person name="Sun S."/>
            <person name="Hou Z."/>
            <person name="He W."/>
            <person name="Dai G."/>
            <person name="Sun C."/>
            <person name="Schmutz J."/>
            <person name="Leebens-Mack J.H."/>
            <person name="Li F.W."/>
            <person name="Wang L."/>
        </authorList>
    </citation>
    <scope>NUCLEOTIDE SEQUENCE [LARGE SCALE GENOMIC DNA]</scope>
    <source>
        <strain evidence="2">cv. PW_Plant_1</strain>
    </source>
</reference>
<dbReference type="Proteomes" id="UP001162992">
    <property type="component" value="Chromosome 5"/>
</dbReference>
<gene>
    <name evidence="1" type="ORF">O6H91_05G072200</name>
</gene>
<accession>A0ACC2DPC1</accession>